<proteinExistence type="predicted"/>
<organism evidence="2">
    <name type="scientific">Rhizophora mucronata</name>
    <name type="common">Asiatic mangrove</name>
    <dbReference type="NCBI Taxonomy" id="61149"/>
    <lineage>
        <taxon>Eukaryota</taxon>
        <taxon>Viridiplantae</taxon>
        <taxon>Streptophyta</taxon>
        <taxon>Embryophyta</taxon>
        <taxon>Tracheophyta</taxon>
        <taxon>Spermatophyta</taxon>
        <taxon>Magnoliopsida</taxon>
        <taxon>eudicotyledons</taxon>
        <taxon>Gunneridae</taxon>
        <taxon>Pentapetalae</taxon>
        <taxon>rosids</taxon>
        <taxon>fabids</taxon>
        <taxon>Malpighiales</taxon>
        <taxon>Rhizophoraceae</taxon>
        <taxon>Rhizophora</taxon>
    </lineage>
</organism>
<reference evidence="2" key="1">
    <citation type="submission" date="2018-02" db="EMBL/GenBank/DDBJ databases">
        <title>Rhizophora mucronata_Transcriptome.</title>
        <authorList>
            <person name="Meera S.P."/>
            <person name="Sreeshan A."/>
            <person name="Augustine A."/>
        </authorList>
    </citation>
    <scope>NUCLEOTIDE SEQUENCE</scope>
    <source>
        <tissue evidence="2">Leaf</tissue>
    </source>
</reference>
<keyword evidence="1" id="KW-1133">Transmembrane helix</keyword>
<evidence type="ECO:0000256" key="1">
    <source>
        <dbReference type="SAM" id="Phobius"/>
    </source>
</evidence>
<name>A0A2P2QVW0_RHIMU</name>
<dbReference type="AlphaFoldDB" id="A0A2P2QVW0"/>
<accession>A0A2P2QVW0</accession>
<keyword evidence="1" id="KW-0812">Transmembrane</keyword>
<feature type="transmembrane region" description="Helical" evidence="1">
    <location>
        <begin position="15"/>
        <end position="34"/>
    </location>
</feature>
<sequence>MRFFDFFISYSNKQIAFVDLWGCLISYLSFCRAIQVLSTYKFI</sequence>
<protein>
    <submittedName>
        <fullName evidence="2">Uncharacterized protein</fullName>
    </submittedName>
</protein>
<evidence type="ECO:0000313" key="2">
    <source>
        <dbReference type="EMBL" id="MBX71133.1"/>
    </source>
</evidence>
<keyword evidence="1" id="KW-0472">Membrane</keyword>
<dbReference type="EMBL" id="GGEC01090649">
    <property type="protein sequence ID" value="MBX71133.1"/>
    <property type="molecule type" value="Transcribed_RNA"/>
</dbReference>